<sequence>MEFRVLGAVEAAADGDPVELGSRKQRLVLAVLLLETPHPVALDHLVDLLWPDDPPASARNTVQALISRLRAVFRAADGPELVTEGHGYVLRTDPETVDAHRFTALVRRARAADDETAVALLDEALALWRGDALAGSASADVAGRLLAGLTEARWSALEDRIDAQLRLGRGRDVLAELTTLVAAHPLRQRFVGQLMLALHREGRTDAALAAFRGLRARLVTELGLDPAPELTRLEAAILAGDPALDPGPEPGDEPVRPAQLPHDVRGFTGRAAELARLDEPAGPGADIRVVTGTAGVGKTALAVRWAHRVRDRFPDGQLYLDLRGFDPDHEPLTPAVAAAQLLRALGTDPRAIPPDPDSRTALWRSLLADRQVLVLLDNARDSAQVTPLLPPSGTVLVTSRQRLGDLIARTGARAVPLSVLPAEDSRQLLEAVLGPPAVEAVLGPPAVAAEPAAAAELARLCGHLPLALRLAAANLGAGEVSGIAELTRELADGDPLAGLSVDGAEESAVTTAFSVSYRALPAGHRLLFRRLALVPGQTFTAPVAAQLAAVAEGRAGQQLKALTAANLVERHLPGRYRFHDLLRSYAGGRAEADDSPAEADAARRRLFEHYLATADAAGRLLIPHFLRLPRPEPQPAFEGAEDALAWLDTEWPNLAAAVEHAAGQGPREYAWHLADALRAFFHHRGHHTEWIDTATTALKAAQAAGDHQAQAAMRLSIALAGVNSGRYTEARAHLTTVLADGLAADWPAGRAAALNNLSAVHQRLGDAHEAIACGLEALRLCEEDSMPGITMALANLGFACGQVGDFEAALGHFGRALEIAERDGARFSVAVLLVDLGHVHRDLGNAVAAEFYERALTANRELGYQYGEAAALSGRAVMEARAGDTTRALADAAEGVELTRRIGDRGTEASALAALGETCLRLGHPAEAAEHLTAALAIARETSFTWCEAAALTGLAEAALAVGATEMARTHGEAAVKLAAQAGYRPLEARAARVFDAVVSGKAS</sequence>
<evidence type="ECO:0000256" key="1">
    <source>
        <dbReference type="ARBA" id="ARBA00005820"/>
    </source>
</evidence>
<evidence type="ECO:0000256" key="4">
    <source>
        <dbReference type="ARBA" id="ARBA00023163"/>
    </source>
</evidence>
<keyword evidence="9" id="KW-1185">Reference proteome</keyword>
<keyword evidence="2" id="KW-0805">Transcription regulation</keyword>
<proteinExistence type="inferred from homology"/>
<dbReference type="GO" id="GO:0006355">
    <property type="term" value="P:regulation of DNA-templated transcription"/>
    <property type="evidence" value="ECO:0007669"/>
    <property type="project" value="InterPro"/>
</dbReference>
<dbReference type="PANTHER" id="PTHR35807">
    <property type="entry name" value="TRANSCRIPTIONAL REGULATOR REDD-RELATED"/>
    <property type="match status" value="1"/>
</dbReference>
<dbReference type="Gene3D" id="3.40.50.300">
    <property type="entry name" value="P-loop containing nucleotide triphosphate hydrolases"/>
    <property type="match status" value="1"/>
</dbReference>
<keyword evidence="4" id="KW-0804">Transcription</keyword>
<name>R1I6J2_9PSEU</name>
<evidence type="ECO:0000256" key="2">
    <source>
        <dbReference type="ARBA" id="ARBA00023015"/>
    </source>
</evidence>
<dbReference type="InterPro" id="IPR051677">
    <property type="entry name" value="AfsR-DnrI-RedD_regulator"/>
</dbReference>
<dbReference type="InterPro" id="IPR019734">
    <property type="entry name" value="TPR_rpt"/>
</dbReference>
<dbReference type="Gene3D" id="1.25.40.10">
    <property type="entry name" value="Tetratricopeptide repeat domain"/>
    <property type="match status" value="3"/>
</dbReference>
<dbReference type="PATRIC" id="fig|1292037.4.peg.4448"/>
<dbReference type="SMART" id="SM00028">
    <property type="entry name" value="TPR"/>
    <property type="match status" value="6"/>
</dbReference>
<evidence type="ECO:0000259" key="7">
    <source>
        <dbReference type="PROSITE" id="PS51755"/>
    </source>
</evidence>
<accession>R1I6J2</accession>
<dbReference type="OrthoDB" id="7628974at2"/>
<dbReference type="InterPro" id="IPR016032">
    <property type="entry name" value="Sig_transdc_resp-reg_C-effctor"/>
</dbReference>
<feature type="repeat" description="TPR" evidence="5">
    <location>
        <begin position="790"/>
        <end position="823"/>
    </location>
</feature>
<dbReference type="eggNOG" id="COG3903">
    <property type="taxonomic scope" value="Bacteria"/>
</dbReference>
<evidence type="ECO:0000313" key="8">
    <source>
        <dbReference type="EMBL" id="EOD66049.1"/>
    </source>
</evidence>
<keyword evidence="5" id="KW-0802">TPR repeat</keyword>
<comment type="similarity">
    <text evidence="1">Belongs to the AfsR/DnrI/RedD regulatory family.</text>
</comment>
<dbReference type="GO" id="GO:0000160">
    <property type="term" value="P:phosphorelay signal transduction system"/>
    <property type="evidence" value="ECO:0007669"/>
    <property type="project" value="InterPro"/>
</dbReference>
<dbReference type="PROSITE" id="PS50005">
    <property type="entry name" value="TPR"/>
    <property type="match status" value="1"/>
</dbReference>
<evidence type="ECO:0000313" key="9">
    <source>
        <dbReference type="Proteomes" id="UP000014139"/>
    </source>
</evidence>
<dbReference type="SUPFAM" id="SSF48452">
    <property type="entry name" value="TPR-like"/>
    <property type="match status" value="3"/>
</dbReference>
<dbReference type="Pfam" id="PF13424">
    <property type="entry name" value="TPR_12"/>
    <property type="match status" value="2"/>
</dbReference>
<evidence type="ECO:0000256" key="6">
    <source>
        <dbReference type="PROSITE-ProRule" id="PRU01091"/>
    </source>
</evidence>
<dbReference type="SUPFAM" id="SSF52540">
    <property type="entry name" value="P-loop containing nucleoside triphosphate hydrolases"/>
    <property type="match status" value="1"/>
</dbReference>
<evidence type="ECO:0000256" key="3">
    <source>
        <dbReference type="ARBA" id="ARBA00023125"/>
    </source>
</evidence>
<evidence type="ECO:0000256" key="5">
    <source>
        <dbReference type="PROSITE-ProRule" id="PRU00339"/>
    </source>
</evidence>
<dbReference type="SMART" id="SM00862">
    <property type="entry name" value="Trans_reg_C"/>
    <property type="match status" value="1"/>
</dbReference>
<dbReference type="Pfam" id="PF03704">
    <property type="entry name" value="BTAD"/>
    <property type="match status" value="1"/>
</dbReference>
<dbReference type="Pfam" id="PF00486">
    <property type="entry name" value="Trans_reg_C"/>
    <property type="match status" value="1"/>
</dbReference>
<feature type="domain" description="OmpR/PhoB-type" evidence="7">
    <location>
        <begin position="1"/>
        <end position="92"/>
    </location>
</feature>
<dbReference type="AlphaFoldDB" id="R1I6J2"/>
<comment type="caution">
    <text evidence="8">The sequence shown here is derived from an EMBL/GenBank/DDBJ whole genome shotgun (WGS) entry which is preliminary data.</text>
</comment>
<keyword evidence="3 6" id="KW-0238">DNA-binding</keyword>
<feature type="DNA-binding region" description="OmpR/PhoB-type" evidence="6">
    <location>
        <begin position="1"/>
        <end position="92"/>
    </location>
</feature>
<dbReference type="InterPro" id="IPR036388">
    <property type="entry name" value="WH-like_DNA-bd_sf"/>
</dbReference>
<organism evidence="8 9">
    <name type="scientific">Amycolatopsis vancoresmycina DSM 44592</name>
    <dbReference type="NCBI Taxonomy" id="1292037"/>
    <lineage>
        <taxon>Bacteria</taxon>
        <taxon>Bacillati</taxon>
        <taxon>Actinomycetota</taxon>
        <taxon>Actinomycetes</taxon>
        <taxon>Pseudonocardiales</taxon>
        <taxon>Pseudonocardiaceae</taxon>
        <taxon>Amycolatopsis</taxon>
    </lineage>
</organism>
<dbReference type="InterPro" id="IPR011990">
    <property type="entry name" value="TPR-like_helical_dom_sf"/>
</dbReference>
<dbReference type="SUPFAM" id="SSF46894">
    <property type="entry name" value="C-terminal effector domain of the bipartite response regulators"/>
    <property type="match status" value="1"/>
</dbReference>
<dbReference type="GO" id="GO:0003677">
    <property type="term" value="F:DNA binding"/>
    <property type="evidence" value="ECO:0007669"/>
    <property type="project" value="UniProtKB-UniRule"/>
</dbReference>
<gene>
    <name evidence="8" type="ORF">H480_23472</name>
</gene>
<dbReference type="RefSeq" id="WP_003094035.1">
    <property type="nucleotide sequence ID" value="NZ_AOUO01000344.1"/>
</dbReference>
<dbReference type="InterPro" id="IPR005158">
    <property type="entry name" value="BTAD"/>
</dbReference>
<dbReference type="InterPro" id="IPR001867">
    <property type="entry name" value="OmpR/PhoB-type_DNA-bd"/>
</dbReference>
<dbReference type="Gene3D" id="1.10.10.10">
    <property type="entry name" value="Winged helix-like DNA-binding domain superfamily/Winged helix DNA-binding domain"/>
    <property type="match status" value="1"/>
</dbReference>
<dbReference type="CDD" id="cd15831">
    <property type="entry name" value="BTAD"/>
    <property type="match status" value="1"/>
</dbReference>
<dbReference type="EMBL" id="AOUO01000344">
    <property type="protein sequence ID" value="EOD66049.1"/>
    <property type="molecule type" value="Genomic_DNA"/>
</dbReference>
<dbReference type="InterPro" id="IPR027417">
    <property type="entry name" value="P-loop_NTPase"/>
</dbReference>
<protein>
    <submittedName>
        <fullName evidence="8">Transcriptional activator domain-containing protein</fullName>
    </submittedName>
</protein>
<reference evidence="8 9" key="1">
    <citation type="submission" date="2013-02" db="EMBL/GenBank/DDBJ databases">
        <title>Draft genome sequence of Amycolatopsis vancoresmycina strain DSM 44592T.</title>
        <authorList>
            <person name="Kumar S."/>
            <person name="Kaur N."/>
            <person name="Kaur C."/>
            <person name="Raghava G.P.S."/>
            <person name="Mayilraj S."/>
        </authorList>
    </citation>
    <scope>NUCLEOTIDE SEQUENCE [LARGE SCALE GENOMIC DNA]</scope>
    <source>
        <strain evidence="8 9">DSM 44592</strain>
    </source>
</reference>
<dbReference type="PANTHER" id="PTHR35807:SF1">
    <property type="entry name" value="TRANSCRIPTIONAL REGULATOR REDD"/>
    <property type="match status" value="1"/>
</dbReference>
<dbReference type="Proteomes" id="UP000014139">
    <property type="component" value="Unassembled WGS sequence"/>
</dbReference>
<dbReference type="SMART" id="SM01043">
    <property type="entry name" value="BTAD"/>
    <property type="match status" value="1"/>
</dbReference>
<dbReference type="eggNOG" id="COG3629">
    <property type="taxonomic scope" value="Bacteria"/>
</dbReference>
<dbReference type="PROSITE" id="PS51755">
    <property type="entry name" value="OMPR_PHOB"/>
    <property type="match status" value="1"/>
</dbReference>
<dbReference type="PRINTS" id="PR00364">
    <property type="entry name" value="DISEASERSIST"/>
</dbReference>